<dbReference type="PANTHER" id="PTHR22950:SF683">
    <property type="entry name" value="AMINO ACID TRANSPORTER (EUROFUNG)"/>
    <property type="match status" value="1"/>
</dbReference>
<feature type="compositionally biased region" description="Basic and acidic residues" evidence="7">
    <location>
        <begin position="1786"/>
        <end position="1803"/>
    </location>
</feature>
<evidence type="ECO:0000256" key="8">
    <source>
        <dbReference type="SAM" id="Phobius"/>
    </source>
</evidence>
<feature type="compositionally biased region" description="Acidic residues" evidence="7">
    <location>
        <begin position="1079"/>
        <end position="1090"/>
    </location>
</feature>
<feature type="transmembrane region" description="Helical" evidence="8">
    <location>
        <begin position="369"/>
        <end position="391"/>
    </location>
</feature>
<feature type="compositionally biased region" description="Polar residues" evidence="7">
    <location>
        <begin position="734"/>
        <end position="750"/>
    </location>
</feature>
<feature type="compositionally biased region" description="Basic and acidic residues" evidence="7">
    <location>
        <begin position="13"/>
        <end position="25"/>
    </location>
</feature>
<evidence type="ECO:0000313" key="11">
    <source>
        <dbReference type="Proteomes" id="UP000321518"/>
    </source>
</evidence>
<evidence type="ECO:0000256" key="4">
    <source>
        <dbReference type="ARBA" id="ARBA00022989"/>
    </source>
</evidence>
<feature type="coiled-coil region" evidence="6">
    <location>
        <begin position="1325"/>
        <end position="1354"/>
    </location>
</feature>
<dbReference type="OrthoDB" id="40134at2759"/>
<proteinExistence type="inferred from homology"/>
<feature type="transmembrane region" description="Helical" evidence="8">
    <location>
        <begin position="285"/>
        <end position="307"/>
    </location>
</feature>
<feature type="transmembrane region" description="Helical" evidence="8">
    <location>
        <begin position="255"/>
        <end position="273"/>
    </location>
</feature>
<feature type="transmembrane region" description="Helical" evidence="8">
    <location>
        <begin position="327"/>
        <end position="348"/>
    </location>
</feature>
<feature type="compositionally biased region" description="Basic and acidic residues" evidence="7">
    <location>
        <begin position="956"/>
        <end position="967"/>
    </location>
</feature>
<feature type="compositionally biased region" description="Low complexity" evidence="7">
    <location>
        <begin position="1114"/>
        <end position="1125"/>
    </location>
</feature>
<comment type="subcellular location">
    <subcellularLocation>
        <location evidence="1">Membrane</location>
        <topology evidence="1">Multi-pass membrane protein</topology>
    </subcellularLocation>
</comment>
<feature type="compositionally biased region" description="Basic and acidic residues" evidence="7">
    <location>
        <begin position="1056"/>
        <end position="1067"/>
    </location>
</feature>
<feature type="compositionally biased region" description="Polar residues" evidence="7">
    <location>
        <begin position="629"/>
        <end position="644"/>
    </location>
</feature>
<feature type="region of interest" description="Disordered" evidence="7">
    <location>
        <begin position="1256"/>
        <end position="1289"/>
    </location>
</feature>
<dbReference type="PANTHER" id="PTHR22950">
    <property type="entry name" value="AMINO ACID TRANSPORTER"/>
    <property type="match status" value="1"/>
</dbReference>
<name>A0A511KC78_RHOTO</name>
<evidence type="ECO:0000259" key="9">
    <source>
        <dbReference type="Pfam" id="PF01490"/>
    </source>
</evidence>
<keyword evidence="5 8" id="KW-0472">Membrane</keyword>
<feature type="compositionally biased region" description="Polar residues" evidence="7">
    <location>
        <begin position="1"/>
        <end position="12"/>
    </location>
</feature>
<feature type="compositionally biased region" description="Basic residues" evidence="7">
    <location>
        <begin position="678"/>
        <end position="690"/>
    </location>
</feature>
<dbReference type="InterPro" id="IPR013057">
    <property type="entry name" value="AA_transpt_TM"/>
</dbReference>
<evidence type="ECO:0000256" key="3">
    <source>
        <dbReference type="ARBA" id="ARBA00022692"/>
    </source>
</evidence>
<feature type="compositionally biased region" description="Low complexity" evidence="7">
    <location>
        <begin position="855"/>
        <end position="884"/>
    </location>
</feature>
<feature type="compositionally biased region" description="Basic and acidic residues" evidence="7">
    <location>
        <begin position="1173"/>
        <end position="1189"/>
    </location>
</feature>
<feature type="transmembrane region" description="Helical" evidence="8">
    <location>
        <begin position="203"/>
        <end position="224"/>
    </location>
</feature>
<feature type="compositionally biased region" description="Low complexity" evidence="7">
    <location>
        <begin position="705"/>
        <end position="715"/>
    </location>
</feature>
<evidence type="ECO:0000256" key="1">
    <source>
        <dbReference type="ARBA" id="ARBA00004141"/>
    </source>
</evidence>
<evidence type="ECO:0000256" key="7">
    <source>
        <dbReference type="SAM" id="MobiDB-lite"/>
    </source>
</evidence>
<sequence>MGFSRASSTSKSSQEKAVMREKEDGTVVQSGVDARIDEEARVNEIEVDGVFGAQGDGTVNYRSVGWISTSILLMKTQIGLGVLNIPEVFHTLGLAPGVIILVVIAVLTTWTDYYIGIFKVKHPTVYSVSDCGALMFGRVGREIFGVGYWLLMTCIVGSALLGLSTALNAISLHATCTAVFVVVAAVATYPLASLRTLGGIKWVGWVGLASMIVSIITVTVAVGAGGRPSLAPKEGPMDLNIVIWGHPTFADAMNAIGNLVFAYAGTAAFLPIACEMRNTRDYGKAVITCQTFVTVFYIVIGVVVYCYAGQYVASPALGTAGVLLKRISYGLALPGLLAAAVIYTHLPAKWLFVRFLRNSHHLTHSTPTHWIVWLSCTLGCLLFSYIIASAIPVFGGLVGLVGALFGTMFSLQAVSVMWFFDYWPRLKMAEKRTKTFWFLVAMNAFIIVGGTFIMVGGTYGSVISIRDSYKASGGTPWSKPASSGPLATGKASLLFDFSSSPAVKADEETPATSSPVRTGMGQSPARAERGGEAGPSGSGGKGDGKGKAPLRGTQSLSSIEKGIQKVDRPTAGLSRAARAASASLAFSLDSSLAAPSTSNAMRRPPTRMTPAVEEGENTARSPVMMPSSIDLTASPSDKSASLSKVQKEMGATIEISDSESEGRRRVGLLAGASASPQKRSRGSARIRKYKMMRDELGRDVMDLTVSSPSASSSVLDDSDDSEIVVVTRPRHSSRASSATPKAGPSGTQSLRVKREPTASVSPAKSSSLASPSRRAAPLASSLKENNGAFSPRKKIAEELMPPPVSPMRKSAPSTPKKATDALPAMPRPLCSGSKSLPNVSEGEQGDWIASSSPRRTATPAVSVTSASSSSPSKRARSDGSSSRGLPDSPNLRLLRSSPRPEMCSNPSDSSRSTITASQPLTPRRGSASAFNSLAQANTDANAEAGPSNLTSPALRRLTDFDKRDTRRAPGGGPSYVREPTGSPLSSLAPTPKKPLSRAATWTSGSTAKPRPSREHNFELIIETKPVPGSRTASLKKFTPVATGKGKGKAAAAPNFKKNEVRKARDGLTSEWDAFMQDASSDEGSDDESDDREGSPSPAKSRKPPRRSRNDASDSDSGSSSSSSDESAAESDDDELADFLNRAKARREAGETLASTIDTSPSAATAPSTVSPDRVIDDPRRSSRAKRETNHYSPSKAAKPPASSLATSTAKAKKATESLGLMDQTTKRSVLQFDRIMKDRAAREKKGHTDEWYAKWKTELGRNDGPESDDDFDTGSDTSMTSDLEASSALGRVKPLDTSVVTSALATDSDEDLPAPGALAGATQKKAALIENLLSEETEQEKKEREAAVESKQQLDLRTFWRPSEMCSIDELDREEYVGDGWRGQIAQALRDIFAPPMRFPSAVTLFSPLSSGGIGSQEDHQVVSRWLVQLLCFPGETFAGEHLVDLLARIASYTARMSRDRESTSSLVDAKYLASMLVKLGAKPRAVEVPQEMVSIASESEASDEAEDTFAEPSRKAQMLFSAEQRWPAVRQWCKVVQVLCLHGRVLSDNDASRLAVLCVRLAIDPQSASMRSTFVWTIQCLLATMPSGSAARSNTFRHLVNLCRPTRHRTQVAVLQTIPHDSQANKLLREWLAWSFVATDSSVADVLVRPSLLGSVLPSVLELLVSPPRESPLRPLALTGKPPFADLDLVEQVKLLTISLTSLADPLVASDLRIEHRKTLERIIRRIETIDSRLRADARKGLQVERLHAKNLLTGLKYSLTYQLMNARGEKSAFGLSEEEEKAIKRKETAHGNEAKRQRLEREDDEAAGRKQSTLDFFRKPAVKRAALARPRQEKAMDVDSEEEVADGLLRT</sequence>
<feature type="compositionally biased region" description="Low complexity" evidence="7">
    <location>
        <begin position="1192"/>
        <end position="1209"/>
    </location>
</feature>
<evidence type="ECO:0000313" key="10">
    <source>
        <dbReference type="EMBL" id="GEM07980.1"/>
    </source>
</evidence>
<feature type="transmembrane region" description="Helical" evidence="8">
    <location>
        <begin position="435"/>
        <end position="459"/>
    </location>
</feature>
<gene>
    <name evidence="10" type="ORF">Rt10032_c04g1997</name>
</gene>
<feature type="region of interest" description="Disordered" evidence="7">
    <location>
        <begin position="1"/>
        <end position="26"/>
    </location>
</feature>
<feature type="region of interest" description="Disordered" evidence="7">
    <location>
        <begin position="594"/>
        <end position="1224"/>
    </location>
</feature>
<accession>A0A511KC78</accession>
<feature type="transmembrane region" description="Helical" evidence="8">
    <location>
        <begin position="88"/>
        <end position="111"/>
    </location>
</feature>
<dbReference type="Pfam" id="PF01490">
    <property type="entry name" value="Aa_trans"/>
    <property type="match status" value="1"/>
</dbReference>
<feature type="compositionally biased region" description="Acidic residues" evidence="7">
    <location>
        <begin position="1126"/>
        <end position="1136"/>
    </location>
</feature>
<keyword evidence="3 8" id="KW-0812">Transmembrane</keyword>
<dbReference type="GO" id="GO:0015179">
    <property type="term" value="F:L-amino acid transmembrane transporter activity"/>
    <property type="evidence" value="ECO:0007669"/>
    <property type="project" value="TreeGrafter"/>
</dbReference>
<evidence type="ECO:0000256" key="5">
    <source>
        <dbReference type="ARBA" id="ARBA00023136"/>
    </source>
</evidence>
<dbReference type="Proteomes" id="UP000321518">
    <property type="component" value="Unassembled WGS sequence"/>
</dbReference>
<feature type="transmembrane region" description="Helical" evidence="8">
    <location>
        <begin position="143"/>
        <end position="164"/>
    </location>
</feature>
<reference evidence="10 11" key="1">
    <citation type="submission" date="2019-07" db="EMBL/GenBank/DDBJ databases">
        <title>Rhodotorula toruloides NBRC10032 genome sequencing.</title>
        <authorList>
            <person name="Shida Y."/>
            <person name="Takaku H."/>
            <person name="Ogasawara W."/>
            <person name="Mori K."/>
        </authorList>
    </citation>
    <scope>NUCLEOTIDE SEQUENCE [LARGE SCALE GENOMIC DNA]</scope>
    <source>
        <strain evidence="10 11">NBRC10032</strain>
    </source>
</reference>
<feature type="compositionally biased region" description="Basic and acidic residues" evidence="7">
    <location>
        <begin position="691"/>
        <end position="701"/>
    </location>
</feature>
<feature type="compositionally biased region" description="Gly residues" evidence="7">
    <location>
        <begin position="532"/>
        <end position="541"/>
    </location>
</feature>
<keyword evidence="4 8" id="KW-1133">Transmembrane helix</keyword>
<feature type="transmembrane region" description="Helical" evidence="8">
    <location>
        <begin position="397"/>
        <end position="423"/>
    </location>
</feature>
<feature type="transmembrane region" description="Helical" evidence="8">
    <location>
        <begin position="170"/>
        <end position="191"/>
    </location>
</feature>
<feature type="compositionally biased region" description="Polar residues" evidence="7">
    <location>
        <begin position="904"/>
        <end position="920"/>
    </location>
</feature>
<evidence type="ECO:0000256" key="6">
    <source>
        <dbReference type="SAM" id="Coils"/>
    </source>
</evidence>
<feature type="compositionally biased region" description="Low complexity" evidence="7">
    <location>
        <begin position="758"/>
        <end position="783"/>
    </location>
</feature>
<organism evidence="10 11">
    <name type="scientific">Rhodotorula toruloides</name>
    <name type="common">Yeast</name>
    <name type="synonym">Rhodosporidium toruloides</name>
    <dbReference type="NCBI Taxonomy" id="5286"/>
    <lineage>
        <taxon>Eukaryota</taxon>
        <taxon>Fungi</taxon>
        <taxon>Dikarya</taxon>
        <taxon>Basidiomycota</taxon>
        <taxon>Pucciniomycotina</taxon>
        <taxon>Microbotryomycetes</taxon>
        <taxon>Sporidiobolales</taxon>
        <taxon>Sporidiobolaceae</taxon>
        <taxon>Rhodotorula</taxon>
    </lineage>
</organism>
<feature type="region of interest" description="Disordered" evidence="7">
    <location>
        <begin position="1829"/>
        <end position="1853"/>
    </location>
</feature>
<comment type="caution">
    <text evidence="10">The sequence shown here is derived from an EMBL/GenBank/DDBJ whole genome shotgun (WGS) entry which is preliminary data.</text>
</comment>
<comment type="similarity">
    <text evidence="2">Belongs to the amino acid/polyamine transporter 2 family.</text>
</comment>
<feature type="compositionally biased region" description="Low complexity" evidence="7">
    <location>
        <begin position="1153"/>
        <end position="1171"/>
    </location>
</feature>
<feature type="region of interest" description="Disordered" evidence="7">
    <location>
        <begin position="1786"/>
        <end position="1815"/>
    </location>
</feature>
<evidence type="ECO:0000256" key="2">
    <source>
        <dbReference type="ARBA" id="ARBA00008066"/>
    </source>
</evidence>
<feature type="domain" description="Amino acid transporter transmembrane" evidence="9">
    <location>
        <begin position="64"/>
        <end position="462"/>
    </location>
</feature>
<keyword evidence="6" id="KW-0175">Coiled coil</keyword>
<dbReference type="GO" id="GO:0016020">
    <property type="term" value="C:membrane"/>
    <property type="evidence" value="ECO:0007669"/>
    <property type="project" value="UniProtKB-SubCell"/>
</dbReference>
<dbReference type="EMBL" id="BJWK01000004">
    <property type="protein sequence ID" value="GEM07980.1"/>
    <property type="molecule type" value="Genomic_DNA"/>
</dbReference>
<feature type="compositionally biased region" description="Polar residues" evidence="7">
    <location>
        <begin position="928"/>
        <end position="940"/>
    </location>
</feature>
<feature type="region of interest" description="Disordered" evidence="7">
    <location>
        <begin position="505"/>
        <end position="570"/>
    </location>
</feature>
<protein>
    <submittedName>
        <fullName evidence="10">Amino acid transporter</fullName>
    </submittedName>
</protein>